<organism evidence="3">
    <name type="scientific">Drosophila sechellia</name>
    <name type="common">Fruit fly</name>
    <dbReference type="NCBI Taxonomy" id="7238"/>
    <lineage>
        <taxon>Eukaryota</taxon>
        <taxon>Metazoa</taxon>
        <taxon>Ecdysozoa</taxon>
        <taxon>Arthropoda</taxon>
        <taxon>Hexapoda</taxon>
        <taxon>Insecta</taxon>
        <taxon>Pterygota</taxon>
        <taxon>Neoptera</taxon>
        <taxon>Endopterygota</taxon>
        <taxon>Diptera</taxon>
        <taxon>Brachycera</taxon>
        <taxon>Muscomorpha</taxon>
        <taxon>Ephydroidea</taxon>
        <taxon>Drosophilidae</taxon>
        <taxon>Drosophila</taxon>
        <taxon>Sophophora</taxon>
    </lineage>
</organism>
<evidence type="ECO:0000313" key="3">
    <source>
        <dbReference type="Proteomes" id="UP000001292"/>
    </source>
</evidence>
<feature type="compositionally biased region" description="Polar residues" evidence="1">
    <location>
        <begin position="114"/>
        <end position="128"/>
    </location>
</feature>
<dbReference type="HOGENOM" id="CLU_148892_0_0_1"/>
<feature type="region of interest" description="Disordered" evidence="1">
    <location>
        <begin position="77"/>
        <end position="134"/>
    </location>
</feature>
<protein>
    <submittedName>
        <fullName evidence="2">GM16946</fullName>
    </submittedName>
</protein>
<dbReference type="Proteomes" id="UP000001292">
    <property type="component" value="Unassembled WGS sequence"/>
</dbReference>
<dbReference type="PhylomeDB" id="B4IP40"/>
<dbReference type="AlphaFoldDB" id="B4IP40"/>
<proteinExistence type="predicted"/>
<accession>B4IP40</accession>
<dbReference type="EMBL" id="CH678093">
    <property type="protein sequence ID" value="EDW50942.1"/>
    <property type="molecule type" value="Genomic_DNA"/>
</dbReference>
<feature type="compositionally biased region" description="Basic and acidic residues" evidence="1">
    <location>
        <begin position="92"/>
        <end position="102"/>
    </location>
</feature>
<evidence type="ECO:0000313" key="2">
    <source>
        <dbReference type="EMBL" id="EDW50942.1"/>
    </source>
</evidence>
<reference evidence="2 3" key="1">
    <citation type="journal article" date="2007" name="Nature">
        <title>Evolution of genes and genomes on the Drosophila phylogeny.</title>
        <authorList>
            <consortium name="Drosophila 12 Genomes Consortium"/>
            <person name="Clark A.G."/>
            <person name="Eisen M.B."/>
            <person name="Smith D.R."/>
            <person name="Bergman C.M."/>
            <person name="Oliver B."/>
            <person name="Markow T.A."/>
            <person name="Kaufman T.C."/>
            <person name="Kellis M."/>
            <person name="Gelbart W."/>
            <person name="Iyer V.N."/>
            <person name="Pollard D.A."/>
            <person name="Sackton T.B."/>
            <person name="Larracuente A.M."/>
            <person name="Singh N.D."/>
            <person name="Abad J.P."/>
            <person name="Abt D.N."/>
            <person name="Adryan B."/>
            <person name="Aguade M."/>
            <person name="Akashi H."/>
            <person name="Anderson W.W."/>
            <person name="Aquadro C.F."/>
            <person name="Ardell D.H."/>
            <person name="Arguello R."/>
            <person name="Artieri C.G."/>
            <person name="Barbash D.A."/>
            <person name="Barker D."/>
            <person name="Barsanti P."/>
            <person name="Batterham P."/>
            <person name="Batzoglou S."/>
            <person name="Begun D."/>
            <person name="Bhutkar A."/>
            <person name="Blanco E."/>
            <person name="Bosak S.A."/>
            <person name="Bradley R.K."/>
            <person name="Brand A.D."/>
            <person name="Brent M.R."/>
            <person name="Brooks A.N."/>
            <person name="Brown R.H."/>
            <person name="Butlin R.K."/>
            <person name="Caggese C."/>
            <person name="Calvi B.R."/>
            <person name="Bernardo de Carvalho A."/>
            <person name="Caspi A."/>
            <person name="Castrezana S."/>
            <person name="Celniker S.E."/>
            <person name="Chang J.L."/>
            <person name="Chapple C."/>
            <person name="Chatterji S."/>
            <person name="Chinwalla A."/>
            <person name="Civetta A."/>
            <person name="Clifton S.W."/>
            <person name="Comeron J.M."/>
            <person name="Costello J.C."/>
            <person name="Coyne J.A."/>
            <person name="Daub J."/>
            <person name="David R.G."/>
            <person name="Delcher A.L."/>
            <person name="Delehaunty K."/>
            <person name="Do C.B."/>
            <person name="Ebling H."/>
            <person name="Edwards K."/>
            <person name="Eickbush T."/>
            <person name="Evans J.D."/>
            <person name="Filipski A."/>
            <person name="Findeiss S."/>
            <person name="Freyhult E."/>
            <person name="Fulton L."/>
            <person name="Fulton R."/>
            <person name="Garcia A.C."/>
            <person name="Gardiner A."/>
            <person name="Garfield D.A."/>
            <person name="Garvin B.E."/>
            <person name="Gibson G."/>
            <person name="Gilbert D."/>
            <person name="Gnerre S."/>
            <person name="Godfrey J."/>
            <person name="Good R."/>
            <person name="Gotea V."/>
            <person name="Gravely B."/>
            <person name="Greenberg A.J."/>
            <person name="Griffiths-Jones S."/>
            <person name="Gross S."/>
            <person name="Guigo R."/>
            <person name="Gustafson E.A."/>
            <person name="Haerty W."/>
            <person name="Hahn M.W."/>
            <person name="Halligan D.L."/>
            <person name="Halpern A.L."/>
            <person name="Halter G.M."/>
            <person name="Han M.V."/>
            <person name="Heger A."/>
            <person name="Hillier L."/>
            <person name="Hinrichs A.S."/>
            <person name="Holmes I."/>
            <person name="Hoskins R.A."/>
            <person name="Hubisz M.J."/>
            <person name="Hultmark D."/>
            <person name="Huntley M.A."/>
            <person name="Jaffe D.B."/>
            <person name="Jagadeeshan S."/>
            <person name="Jeck W.R."/>
            <person name="Johnson J."/>
            <person name="Jones C.D."/>
            <person name="Jordan W.C."/>
            <person name="Karpen G.H."/>
            <person name="Kataoka E."/>
            <person name="Keightley P.D."/>
            <person name="Kheradpour P."/>
            <person name="Kirkness E.F."/>
            <person name="Koerich L.B."/>
            <person name="Kristiansen K."/>
            <person name="Kudrna D."/>
            <person name="Kulathinal R.J."/>
            <person name="Kumar S."/>
            <person name="Kwok R."/>
            <person name="Lander E."/>
            <person name="Langley C.H."/>
            <person name="Lapoint R."/>
            <person name="Lazzaro B.P."/>
            <person name="Lee S.J."/>
            <person name="Levesque L."/>
            <person name="Li R."/>
            <person name="Lin C.F."/>
            <person name="Lin M.F."/>
            <person name="Lindblad-Toh K."/>
            <person name="Llopart A."/>
            <person name="Long M."/>
            <person name="Low L."/>
            <person name="Lozovsky E."/>
            <person name="Lu J."/>
            <person name="Luo M."/>
            <person name="Machado C.A."/>
            <person name="Makalowski W."/>
            <person name="Marzo M."/>
            <person name="Matsuda M."/>
            <person name="Matzkin L."/>
            <person name="McAllister B."/>
            <person name="McBride C.S."/>
            <person name="McKernan B."/>
            <person name="McKernan K."/>
            <person name="Mendez-Lago M."/>
            <person name="Minx P."/>
            <person name="Mollenhauer M.U."/>
            <person name="Montooth K."/>
            <person name="Mount S.M."/>
            <person name="Mu X."/>
            <person name="Myers E."/>
            <person name="Negre B."/>
            <person name="Newfeld S."/>
            <person name="Nielsen R."/>
            <person name="Noor M.A."/>
            <person name="O'Grady P."/>
            <person name="Pachter L."/>
            <person name="Papaceit M."/>
            <person name="Parisi M.J."/>
            <person name="Parisi M."/>
            <person name="Parts L."/>
            <person name="Pedersen J.S."/>
            <person name="Pesole G."/>
            <person name="Phillippy A.M."/>
            <person name="Ponting C.P."/>
            <person name="Pop M."/>
            <person name="Porcelli D."/>
            <person name="Powell J.R."/>
            <person name="Prohaska S."/>
            <person name="Pruitt K."/>
            <person name="Puig M."/>
            <person name="Quesneville H."/>
            <person name="Ram K.R."/>
            <person name="Rand D."/>
            <person name="Rasmussen M.D."/>
            <person name="Reed L.K."/>
            <person name="Reenan R."/>
            <person name="Reily A."/>
            <person name="Remington K.A."/>
            <person name="Rieger T.T."/>
            <person name="Ritchie M.G."/>
            <person name="Robin C."/>
            <person name="Rogers Y.H."/>
            <person name="Rohde C."/>
            <person name="Rozas J."/>
            <person name="Rubenfield M.J."/>
            <person name="Ruiz A."/>
            <person name="Russo S."/>
            <person name="Salzberg S.L."/>
            <person name="Sanchez-Gracia A."/>
            <person name="Saranga D.J."/>
            <person name="Sato H."/>
            <person name="Schaeffer S.W."/>
            <person name="Schatz M.C."/>
            <person name="Schlenke T."/>
            <person name="Schwartz R."/>
            <person name="Segarra C."/>
            <person name="Singh R.S."/>
            <person name="Sirot L."/>
            <person name="Sirota M."/>
            <person name="Sisneros N.B."/>
            <person name="Smith C.D."/>
            <person name="Smith T.F."/>
            <person name="Spieth J."/>
            <person name="Stage D.E."/>
            <person name="Stark A."/>
            <person name="Stephan W."/>
            <person name="Strausberg R.L."/>
            <person name="Strempel S."/>
            <person name="Sturgill D."/>
            <person name="Sutton G."/>
            <person name="Sutton G.G."/>
            <person name="Tao W."/>
            <person name="Teichmann S."/>
            <person name="Tobari Y.N."/>
            <person name="Tomimura Y."/>
            <person name="Tsolas J.M."/>
            <person name="Valente V.L."/>
            <person name="Venter E."/>
            <person name="Venter J.C."/>
            <person name="Vicario S."/>
            <person name="Vieira F.G."/>
            <person name="Vilella A.J."/>
            <person name="Villasante A."/>
            <person name="Walenz B."/>
            <person name="Wang J."/>
            <person name="Wasserman M."/>
            <person name="Watts T."/>
            <person name="Wilson D."/>
            <person name="Wilson R.K."/>
            <person name="Wing R.A."/>
            <person name="Wolfner M.F."/>
            <person name="Wong A."/>
            <person name="Wong G.K."/>
            <person name="Wu C.I."/>
            <person name="Wu G."/>
            <person name="Yamamoto D."/>
            <person name="Yang H.P."/>
            <person name="Yang S.P."/>
            <person name="Yorke J.A."/>
            <person name="Yoshida K."/>
            <person name="Zdobnov E."/>
            <person name="Zhang P."/>
            <person name="Zhang Y."/>
            <person name="Zimin A.V."/>
            <person name="Baldwin J."/>
            <person name="Abdouelleil A."/>
            <person name="Abdulkadir J."/>
            <person name="Abebe A."/>
            <person name="Abera B."/>
            <person name="Abreu J."/>
            <person name="Acer S.C."/>
            <person name="Aftuck L."/>
            <person name="Alexander A."/>
            <person name="An P."/>
            <person name="Anderson E."/>
            <person name="Anderson S."/>
            <person name="Arachi H."/>
            <person name="Azer M."/>
            <person name="Bachantsang P."/>
            <person name="Barry A."/>
            <person name="Bayul T."/>
            <person name="Berlin A."/>
            <person name="Bessette D."/>
            <person name="Bloom T."/>
            <person name="Blye J."/>
            <person name="Boguslavskiy L."/>
            <person name="Bonnet C."/>
            <person name="Boukhgalter B."/>
            <person name="Bourzgui I."/>
            <person name="Brown A."/>
            <person name="Cahill P."/>
            <person name="Channer S."/>
            <person name="Cheshatsang Y."/>
            <person name="Chuda L."/>
            <person name="Citroen M."/>
            <person name="Collymore A."/>
            <person name="Cooke P."/>
            <person name="Costello M."/>
            <person name="D'Aco K."/>
            <person name="Daza R."/>
            <person name="De Haan G."/>
            <person name="DeGray S."/>
            <person name="DeMaso C."/>
            <person name="Dhargay N."/>
            <person name="Dooley K."/>
            <person name="Dooley E."/>
            <person name="Doricent M."/>
            <person name="Dorje P."/>
            <person name="Dorjee K."/>
            <person name="Dupes A."/>
            <person name="Elong R."/>
            <person name="Falk J."/>
            <person name="Farina A."/>
            <person name="Faro S."/>
            <person name="Ferguson D."/>
            <person name="Fisher S."/>
            <person name="Foley C.D."/>
            <person name="Franke A."/>
            <person name="Friedrich D."/>
            <person name="Gadbois L."/>
            <person name="Gearin G."/>
            <person name="Gearin C.R."/>
            <person name="Giannoukos G."/>
            <person name="Goode T."/>
            <person name="Graham J."/>
            <person name="Grandbois E."/>
            <person name="Grewal S."/>
            <person name="Gyaltsen K."/>
            <person name="Hafez N."/>
            <person name="Hagos B."/>
            <person name="Hall J."/>
            <person name="Henson C."/>
            <person name="Hollinger A."/>
            <person name="Honan T."/>
            <person name="Huard M.D."/>
            <person name="Hughes L."/>
            <person name="Hurhula B."/>
            <person name="Husby M.E."/>
            <person name="Kamat A."/>
            <person name="Kanga B."/>
            <person name="Kashin S."/>
            <person name="Khazanovich D."/>
            <person name="Kisner P."/>
            <person name="Lance K."/>
            <person name="Lara M."/>
            <person name="Lee W."/>
            <person name="Lennon N."/>
            <person name="Letendre F."/>
            <person name="LeVine R."/>
            <person name="Lipovsky A."/>
            <person name="Liu X."/>
            <person name="Liu J."/>
            <person name="Liu S."/>
            <person name="Lokyitsang T."/>
            <person name="Lokyitsang Y."/>
            <person name="Lubonja R."/>
            <person name="Lui A."/>
            <person name="MacDonald P."/>
            <person name="Magnisalis V."/>
            <person name="Maru K."/>
            <person name="Matthews C."/>
            <person name="McCusker W."/>
            <person name="McDonough S."/>
            <person name="Mehta T."/>
            <person name="Meldrim J."/>
            <person name="Meneus L."/>
            <person name="Mihai O."/>
            <person name="Mihalev A."/>
            <person name="Mihova T."/>
            <person name="Mittelman R."/>
            <person name="Mlenga V."/>
            <person name="Montmayeur A."/>
            <person name="Mulrain L."/>
            <person name="Navidi A."/>
            <person name="Naylor J."/>
            <person name="Negash T."/>
            <person name="Nguyen T."/>
            <person name="Nguyen N."/>
            <person name="Nicol R."/>
            <person name="Norbu C."/>
            <person name="Norbu N."/>
            <person name="Novod N."/>
            <person name="O'Neill B."/>
            <person name="Osman S."/>
            <person name="Markiewicz E."/>
            <person name="Oyono O.L."/>
            <person name="Patti C."/>
            <person name="Phunkhang P."/>
            <person name="Pierre F."/>
            <person name="Priest M."/>
            <person name="Raghuraman S."/>
            <person name="Rege F."/>
            <person name="Reyes R."/>
            <person name="Rise C."/>
            <person name="Rogov P."/>
            <person name="Ross K."/>
            <person name="Ryan E."/>
            <person name="Settipalli S."/>
            <person name="Shea T."/>
            <person name="Sherpa N."/>
            <person name="Shi L."/>
            <person name="Shih D."/>
            <person name="Sparrow T."/>
            <person name="Spaulding J."/>
            <person name="Stalker J."/>
            <person name="Stange-Thomann N."/>
            <person name="Stavropoulos S."/>
            <person name="Stone C."/>
            <person name="Strader C."/>
            <person name="Tesfaye S."/>
            <person name="Thomson T."/>
            <person name="Thoulutsang Y."/>
            <person name="Thoulutsang D."/>
            <person name="Topham K."/>
            <person name="Topping I."/>
            <person name="Tsamla T."/>
            <person name="Vassiliev H."/>
            <person name="Vo A."/>
            <person name="Wangchuk T."/>
            <person name="Wangdi T."/>
            <person name="Weiand M."/>
            <person name="Wilkinson J."/>
            <person name="Wilson A."/>
            <person name="Yadav S."/>
            <person name="Young G."/>
            <person name="Yu Q."/>
            <person name="Zembek L."/>
            <person name="Zhong D."/>
            <person name="Zimmer A."/>
            <person name="Zwirko Z."/>
            <person name="Jaffe D.B."/>
            <person name="Alvarez P."/>
            <person name="Brockman W."/>
            <person name="Butler J."/>
            <person name="Chin C."/>
            <person name="Gnerre S."/>
            <person name="Grabherr M."/>
            <person name="Kleber M."/>
            <person name="Mauceli E."/>
            <person name="MacCallum I."/>
        </authorList>
    </citation>
    <scope>NUCLEOTIDE SEQUENCE [LARGE SCALE GENOMIC DNA]</scope>
    <source>
        <strain evidence="3">Rob3c / Tucson 14021-0248.25</strain>
    </source>
</reference>
<keyword evidence="3" id="KW-1185">Reference proteome</keyword>
<sequence>MPFWIGYTDEDADLLNAEVRADALHAFTSGLKKSLRAVVFPAQPKDLPSALALAREAKASIERSMFASSYAKAVEERAQTCGNGKSRFQGRQGKDNREEQRQNRNPHFVRPPKGNTSAQNINDNQARTSDYGGRRVFQVQAANRTQ</sequence>
<evidence type="ECO:0000256" key="1">
    <source>
        <dbReference type="SAM" id="MobiDB-lite"/>
    </source>
</evidence>
<name>B4IP40_DROSE</name>
<dbReference type="SMR" id="B4IP40"/>
<gene>
    <name evidence="2" type="primary">Dsec\GM16946</name>
    <name evidence="2" type="ORF">Dsec_GM16946</name>
</gene>